<dbReference type="InterPro" id="IPR004101">
    <property type="entry name" value="Mur_ligase_C"/>
</dbReference>
<dbReference type="InParanoid" id="F5YFK4"/>
<dbReference type="GO" id="GO:0016881">
    <property type="term" value="F:acid-amino acid ligase activity"/>
    <property type="evidence" value="ECO:0007669"/>
    <property type="project" value="UniProtKB-UniRule"/>
</dbReference>
<keyword evidence="8 10" id="KW-0131">Cell cycle</keyword>
<dbReference type="EC" id="6.3.2.-" evidence="10"/>
<feature type="binding site" evidence="10">
    <location>
        <begin position="129"/>
        <end position="135"/>
    </location>
    <ligand>
        <name>ATP</name>
        <dbReference type="ChEBI" id="CHEBI:30616"/>
    </ligand>
</feature>
<evidence type="ECO:0000256" key="3">
    <source>
        <dbReference type="ARBA" id="ARBA00022618"/>
    </source>
</evidence>
<feature type="binding site" evidence="10">
    <location>
        <position position="210"/>
    </location>
    <ligand>
        <name>UDP-N-acetyl-alpha-D-muramoyl-L-alanyl-D-glutamate</name>
        <dbReference type="ChEBI" id="CHEBI:83900"/>
    </ligand>
</feature>
<comment type="PTM">
    <text evidence="10">Carboxylation is probably crucial for Mg(2+) binding and, consequently, for the gamma-phosphate positioning of ATP.</text>
</comment>
<dbReference type="Gene3D" id="3.40.1390.10">
    <property type="entry name" value="MurE/MurF, N-terminal domain"/>
    <property type="match status" value="1"/>
</dbReference>
<dbReference type="PANTHER" id="PTHR23135:SF4">
    <property type="entry name" value="UDP-N-ACETYLMURAMOYL-L-ALANYL-D-GLUTAMATE--2,6-DIAMINOPIMELATE LIGASE MURE HOMOLOG, CHLOROPLASTIC"/>
    <property type="match status" value="1"/>
</dbReference>
<keyword evidence="10" id="KW-0460">Magnesium</keyword>
<evidence type="ECO:0000313" key="16">
    <source>
        <dbReference type="Proteomes" id="UP000009222"/>
    </source>
</evidence>
<dbReference type="OrthoDB" id="9800958at2"/>
<dbReference type="RefSeq" id="WP_015711849.1">
    <property type="nucleotide sequence ID" value="NC_015577.1"/>
</dbReference>
<evidence type="ECO:0000259" key="13">
    <source>
        <dbReference type="Pfam" id="PF02875"/>
    </source>
</evidence>
<keyword evidence="7 10" id="KW-0573">Peptidoglycan synthesis</keyword>
<keyword evidence="10" id="KW-0963">Cytoplasm</keyword>
<dbReference type="InterPro" id="IPR035911">
    <property type="entry name" value="MurE/MurF_N"/>
</dbReference>
<feature type="domain" description="Mur ligase C-terminal" evidence="13">
    <location>
        <begin position="395"/>
        <end position="540"/>
    </location>
</feature>
<sequence length="570" mass="62997">MSAGKRNNPYARNFKEFFTSQLAEKAGIVGTRYGGENDPLITGLEYDSRKVKPGFIYFALPGLHADGHAFIPEAEKWGASVIVHQDELKEFREWVTYIRVKDSRFAMSPIADAFYNHPSRHMAVVGVTGTEGKSTTVYLIHQLLGLLGLRSGFISTVMQGDGKTDFCNPEHQTTPEAVTIHKLLADMKRNDADFAVVESSSHGLSKRTNRLGDVVFDVGVMTNVTHEHLEFHGTWEQYRSDKAELFRSLDAAPDHAKLDQKNQQPRRKTDEVYYPQKVLHSELNALVSVPSFGVVNADDPSADFFAEATKHKTYSYSVRGADADLSLKIIESSAWGNWYEVHAAATGEDLIIRDQLPGAFNAGNVLASLLVVSNLLSKDIKDLIPLIPYLKPVRGRMTAISKGQPFEVMVDYAHTPSSFETIFPPLRERLNASGGRIISLFGSAGERDTRKRPEQGRIAAAYSDIVVLCDEDPRGEDPVAILEEIAQGCVADQGCKTDQGAGDSKTVNKDLFLIPDRPEAIRKAFSLAKPGDLVLLLGKGHENSIIYKDGKIDYDEISEAEKALDELKNN</sequence>
<comment type="function">
    <text evidence="10">Catalyzes the addition of an amino acid to the nucleotide precursor UDP-N-acetylmuramoyl-L-alanyl-D-glutamate (UMAG) in the biosynthesis of bacterial cell-wall peptidoglycan.</text>
</comment>
<evidence type="ECO:0000256" key="11">
    <source>
        <dbReference type="RuleBase" id="RU004135"/>
    </source>
</evidence>
<organism evidence="15 16">
    <name type="scientific">Leadbettera azotonutricia (strain ATCC BAA-888 / DSM 13862 / ZAS-9)</name>
    <name type="common">Treponema azotonutricium</name>
    <dbReference type="NCBI Taxonomy" id="545695"/>
    <lineage>
        <taxon>Bacteria</taxon>
        <taxon>Pseudomonadati</taxon>
        <taxon>Spirochaetota</taxon>
        <taxon>Spirochaetia</taxon>
        <taxon>Spirochaetales</taxon>
        <taxon>Breznakiellaceae</taxon>
        <taxon>Leadbettera</taxon>
    </lineage>
</organism>
<dbReference type="SUPFAM" id="SSF63418">
    <property type="entry name" value="MurE/MurF N-terminal domain"/>
    <property type="match status" value="1"/>
</dbReference>
<dbReference type="GO" id="GO:0008360">
    <property type="term" value="P:regulation of cell shape"/>
    <property type="evidence" value="ECO:0007669"/>
    <property type="project" value="UniProtKB-KW"/>
</dbReference>
<dbReference type="InterPro" id="IPR005761">
    <property type="entry name" value="UDP-N-AcMur-Glu-dNH2Pim_ligase"/>
</dbReference>
<dbReference type="InterPro" id="IPR013221">
    <property type="entry name" value="Mur_ligase_cen"/>
</dbReference>
<dbReference type="InterPro" id="IPR000713">
    <property type="entry name" value="Mur_ligase_N"/>
</dbReference>
<comment type="similarity">
    <text evidence="1 10">Belongs to the MurCDEF family. MurE subfamily.</text>
</comment>
<dbReference type="GO" id="GO:0005524">
    <property type="term" value="F:ATP binding"/>
    <property type="evidence" value="ECO:0007669"/>
    <property type="project" value="UniProtKB-UniRule"/>
</dbReference>
<evidence type="ECO:0000259" key="14">
    <source>
        <dbReference type="Pfam" id="PF08245"/>
    </source>
</evidence>
<evidence type="ECO:0000256" key="9">
    <source>
        <dbReference type="ARBA" id="ARBA00023316"/>
    </source>
</evidence>
<dbReference type="Pfam" id="PF08245">
    <property type="entry name" value="Mur_ligase_M"/>
    <property type="match status" value="2"/>
</dbReference>
<keyword evidence="5 10" id="KW-0067">ATP-binding</keyword>
<evidence type="ECO:0000256" key="8">
    <source>
        <dbReference type="ARBA" id="ARBA00023306"/>
    </source>
</evidence>
<keyword evidence="4 10" id="KW-0547">Nucleotide-binding</keyword>
<feature type="binding site" evidence="10">
    <location>
        <position position="200"/>
    </location>
    <ligand>
        <name>UDP-N-acetyl-alpha-D-muramoyl-L-alanyl-D-glutamate</name>
        <dbReference type="ChEBI" id="CHEBI:83900"/>
    </ligand>
</feature>
<dbReference type="STRING" id="545695.TREAZ_0073"/>
<evidence type="ECO:0000313" key="15">
    <source>
        <dbReference type="EMBL" id="AEF81387.1"/>
    </source>
</evidence>
<dbReference type="FunCoup" id="F5YFK4">
    <property type="interactions" value="396"/>
</dbReference>
<keyword evidence="9 10" id="KW-0961">Cell wall biogenesis/degradation</keyword>
<dbReference type="Gene3D" id="3.40.1190.10">
    <property type="entry name" value="Mur-like, catalytic domain"/>
    <property type="match status" value="1"/>
</dbReference>
<feature type="domain" description="Mur ligase central" evidence="14">
    <location>
        <begin position="127"/>
        <end position="250"/>
    </location>
</feature>
<comment type="cofactor">
    <cofactor evidence="10">
        <name>Mg(2+)</name>
        <dbReference type="ChEBI" id="CHEBI:18420"/>
    </cofactor>
</comment>
<keyword evidence="6 10" id="KW-0133">Cell shape</keyword>
<dbReference type="AlphaFoldDB" id="F5YFK4"/>
<dbReference type="InterPro" id="IPR036615">
    <property type="entry name" value="Mur_ligase_C_dom_sf"/>
</dbReference>
<keyword evidence="2 10" id="KW-0436">Ligase</keyword>
<feature type="binding site" evidence="10">
    <location>
        <position position="172"/>
    </location>
    <ligand>
        <name>UDP-N-acetyl-alpha-D-muramoyl-L-alanyl-D-glutamate</name>
        <dbReference type="ChEBI" id="CHEBI:83900"/>
    </ligand>
</feature>
<reference evidence="15 16" key="2">
    <citation type="journal article" date="2011" name="ISME J.">
        <title>RNA-seq reveals cooperative metabolic interactions between two termite-gut spirochete species in co-culture.</title>
        <authorList>
            <person name="Rosenthal A.Z."/>
            <person name="Matson E.G."/>
            <person name="Eldar A."/>
            <person name="Leadbetter J.R."/>
        </authorList>
    </citation>
    <scope>NUCLEOTIDE SEQUENCE [LARGE SCALE GENOMIC DNA]</scope>
    <source>
        <strain evidence="16">ATCC BAA-888 / DSM 13862 / ZAS-9</strain>
    </source>
</reference>
<comment type="caution">
    <text evidence="10">Lacks conserved residue(s) required for the propagation of feature annotation.</text>
</comment>
<feature type="domain" description="Mur ligase N-terminal catalytic" evidence="12">
    <location>
        <begin position="41"/>
        <end position="114"/>
    </location>
</feature>
<evidence type="ECO:0000256" key="5">
    <source>
        <dbReference type="ARBA" id="ARBA00022840"/>
    </source>
</evidence>
<evidence type="ECO:0000256" key="6">
    <source>
        <dbReference type="ARBA" id="ARBA00022960"/>
    </source>
</evidence>
<dbReference type="GO" id="GO:0005737">
    <property type="term" value="C:cytoplasm"/>
    <property type="evidence" value="ECO:0007669"/>
    <property type="project" value="UniProtKB-SubCell"/>
</dbReference>
<reference evidence="16" key="1">
    <citation type="submission" date="2009-12" db="EMBL/GenBank/DDBJ databases">
        <title>Complete sequence of Treponema azotonutricium strain ZAS-9.</title>
        <authorList>
            <person name="Tetu S.G."/>
            <person name="Matson E."/>
            <person name="Ren Q."/>
            <person name="Seshadri R."/>
            <person name="Elbourne L."/>
            <person name="Hassan K.A."/>
            <person name="Durkin A."/>
            <person name="Radune D."/>
            <person name="Mohamoud Y."/>
            <person name="Shay R."/>
            <person name="Jin S."/>
            <person name="Zhang X."/>
            <person name="Lucey K."/>
            <person name="Ballor N.R."/>
            <person name="Ottesen E."/>
            <person name="Rosenthal R."/>
            <person name="Allen A."/>
            <person name="Leadbetter J.R."/>
            <person name="Paulsen I.T."/>
        </authorList>
    </citation>
    <scope>NUCLEOTIDE SEQUENCE [LARGE SCALE GENOMIC DNA]</scope>
    <source>
        <strain evidence="16">ATCC BAA-888 / DSM 13862 / ZAS-9</strain>
    </source>
</reference>
<dbReference type="UniPathway" id="UPA00219"/>
<dbReference type="PANTHER" id="PTHR23135">
    <property type="entry name" value="MUR LIGASE FAMILY MEMBER"/>
    <property type="match status" value="1"/>
</dbReference>
<dbReference type="GO" id="GO:0009252">
    <property type="term" value="P:peptidoglycan biosynthetic process"/>
    <property type="evidence" value="ECO:0007669"/>
    <property type="project" value="UniProtKB-UniRule"/>
</dbReference>
<keyword evidence="16" id="KW-1185">Reference proteome</keyword>
<evidence type="ECO:0000256" key="2">
    <source>
        <dbReference type="ARBA" id="ARBA00022598"/>
    </source>
</evidence>
<feature type="binding site" evidence="10">
    <location>
        <position position="48"/>
    </location>
    <ligand>
        <name>UDP-N-acetyl-alpha-D-muramoyl-L-alanyl-D-glutamate</name>
        <dbReference type="ChEBI" id="CHEBI:83900"/>
    </ligand>
</feature>
<dbReference type="Gene3D" id="3.90.190.20">
    <property type="entry name" value="Mur ligase, C-terminal domain"/>
    <property type="match status" value="1"/>
</dbReference>
<dbReference type="SUPFAM" id="SSF53244">
    <property type="entry name" value="MurD-like peptide ligases, peptide-binding domain"/>
    <property type="match status" value="1"/>
</dbReference>
<dbReference type="InterPro" id="IPR036565">
    <property type="entry name" value="Mur-like_cat_sf"/>
</dbReference>
<feature type="modified residue" description="N6-carboxylysine" evidence="10">
    <location>
        <position position="242"/>
    </location>
</feature>
<dbReference type="Pfam" id="PF01225">
    <property type="entry name" value="Mur_ligase"/>
    <property type="match status" value="1"/>
</dbReference>
<comment type="pathway">
    <text evidence="10 11">Cell wall biogenesis; peptidoglycan biosynthesis.</text>
</comment>
<gene>
    <name evidence="10" type="primary">murE</name>
    <name evidence="15" type="ordered locus">TREAZ_0073</name>
</gene>
<evidence type="ECO:0000256" key="4">
    <source>
        <dbReference type="ARBA" id="ARBA00022741"/>
    </source>
</evidence>
<dbReference type="KEGG" id="taz:TREAZ_0073"/>
<accession>F5YFK4</accession>
<evidence type="ECO:0000256" key="1">
    <source>
        <dbReference type="ARBA" id="ARBA00005898"/>
    </source>
</evidence>
<dbReference type="HOGENOM" id="CLU_022291_4_1_12"/>
<name>F5YFK4_LEAAZ</name>
<protein>
    <recommendedName>
        <fullName evidence="10">UDP-N-acetylmuramyl-tripeptide synthetase</fullName>
        <ecNumber evidence="10">6.3.2.-</ecNumber>
    </recommendedName>
    <alternativeName>
        <fullName evidence="10">UDP-MurNAc-tripeptide synthetase</fullName>
    </alternativeName>
</protein>
<dbReference type="GO" id="GO:0051301">
    <property type="term" value="P:cell division"/>
    <property type="evidence" value="ECO:0007669"/>
    <property type="project" value="UniProtKB-KW"/>
</dbReference>
<evidence type="ECO:0000256" key="10">
    <source>
        <dbReference type="HAMAP-Rule" id="MF_00208"/>
    </source>
</evidence>
<comment type="subcellular location">
    <subcellularLocation>
        <location evidence="10 11">Cytoplasm</location>
    </subcellularLocation>
</comment>
<dbReference type="EMBL" id="CP001841">
    <property type="protein sequence ID" value="AEF81387.1"/>
    <property type="molecule type" value="Genomic_DNA"/>
</dbReference>
<dbReference type="SUPFAM" id="SSF53623">
    <property type="entry name" value="MurD-like peptide ligases, catalytic domain"/>
    <property type="match status" value="1"/>
</dbReference>
<feature type="domain" description="Mur ligase central" evidence="14">
    <location>
        <begin position="285"/>
        <end position="371"/>
    </location>
</feature>
<dbReference type="Pfam" id="PF02875">
    <property type="entry name" value="Mur_ligase_C"/>
    <property type="match status" value="1"/>
</dbReference>
<dbReference type="NCBIfam" id="TIGR01085">
    <property type="entry name" value="murE"/>
    <property type="match status" value="1"/>
</dbReference>
<keyword evidence="3 10" id="KW-0132">Cell division</keyword>
<dbReference type="eggNOG" id="COG0769">
    <property type="taxonomic scope" value="Bacteria"/>
</dbReference>
<dbReference type="Proteomes" id="UP000009222">
    <property type="component" value="Chromosome"/>
</dbReference>
<feature type="binding site" evidence="10">
    <location>
        <begin position="173"/>
        <end position="174"/>
    </location>
    <ligand>
        <name>UDP-N-acetyl-alpha-D-muramoyl-L-alanyl-D-glutamate</name>
        <dbReference type="ChEBI" id="CHEBI:83900"/>
    </ligand>
</feature>
<proteinExistence type="inferred from homology"/>
<dbReference type="GO" id="GO:0000287">
    <property type="term" value="F:magnesium ion binding"/>
    <property type="evidence" value="ECO:0007669"/>
    <property type="project" value="UniProtKB-UniRule"/>
</dbReference>
<dbReference type="NCBIfam" id="NF001126">
    <property type="entry name" value="PRK00139.1-4"/>
    <property type="match status" value="1"/>
</dbReference>
<dbReference type="GO" id="GO:0071555">
    <property type="term" value="P:cell wall organization"/>
    <property type="evidence" value="ECO:0007669"/>
    <property type="project" value="UniProtKB-KW"/>
</dbReference>
<dbReference type="HAMAP" id="MF_00208">
    <property type="entry name" value="MurE"/>
    <property type="match status" value="1"/>
</dbReference>
<evidence type="ECO:0000256" key="7">
    <source>
        <dbReference type="ARBA" id="ARBA00022984"/>
    </source>
</evidence>
<evidence type="ECO:0000259" key="12">
    <source>
        <dbReference type="Pfam" id="PF01225"/>
    </source>
</evidence>